<comment type="subcellular location">
    <subcellularLocation>
        <location evidence="2">Cytoplasm</location>
    </subcellularLocation>
</comment>
<evidence type="ECO:0000313" key="4">
    <source>
        <dbReference type="Proteomes" id="UP001594288"/>
    </source>
</evidence>
<dbReference type="Pfam" id="PF02410">
    <property type="entry name" value="RsfS"/>
    <property type="match status" value="1"/>
</dbReference>
<dbReference type="Proteomes" id="UP001594288">
    <property type="component" value="Unassembled WGS sequence"/>
</dbReference>
<keyword evidence="2" id="KW-0678">Repressor</keyword>
<keyword evidence="2" id="KW-0810">Translation regulation</keyword>
<comment type="subunit">
    <text evidence="2">Interacts with ribosomal protein uL14 (rplN).</text>
</comment>
<keyword evidence="4" id="KW-1185">Reference proteome</keyword>
<evidence type="ECO:0000256" key="1">
    <source>
        <dbReference type="ARBA" id="ARBA00010574"/>
    </source>
</evidence>
<comment type="function">
    <text evidence="2">Functions as a ribosomal silencing factor. Interacts with ribosomal protein uL14 (rplN), blocking formation of intersubunit bridge B8. Prevents association of the 30S and 50S ribosomal subunits and the formation of functional ribosomes, thus repressing translation.</text>
</comment>
<comment type="caution">
    <text evidence="3">The sequence shown here is derived from an EMBL/GenBank/DDBJ whole genome shotgun (WGS) entry which is preliminary data.</text>
</comment>
<gene>
    <name evidence="2 3" type="primary">rsfS</name>
    <name evidence="3" type="ORF">ACFL2Z_04430</name>
</gene>
<dbReference type="EMBL" id="JBHPEI010000073">
    <property type="protein sequence ID" value="MFC1800140.1"/>
    <property type="molecule type" value="Genomic_DNA"/>
</dbReference>
<protein>
    <recommendedName>
        <fullName evidence="2">Ribosomal silencing factor RsfS</fullName>
    </recommendedName>
</protein>
<keyword evidence="2" id="KW-0963">Cytoplasm</keyword>
<dbReference type="HAMAP" id="MF_01477">
    <property type="entry name" value="Iojap_RsfS"/>
    <property type="match status" value="1"/>
</dbReference>
<dbReference type="PANTHER" id="PTHR21043">
    <property type="entry name" value="IOJAP SUPERFAMILY ORTHOLOG"/>
    <property type="match status" value="1"/>
</dbReference>
<sequence length="116" mass="13087">MPSLAPKALARTCCRFALKKKAEDVIIIDLRKLNAPTDYFVICHGNADRQVKAIADSVIDGLKAKGHRPWHVEGYAAKKWILLDFVNVVVHVFDGHTRDFYLLENLWGDAPSEDVE</sequence>
<dbReference type="InterPro" id="IPR043519">
    <property type="entry name" value="NT_sf"/>
</dbReference>
<dbReference type="NCBIfam" id="TIGR00090">
    <property type="entry name" value="rsfS_iojap_ybeB"/>
    <property type="match status" value="1"/>
</dbReference>
<evidence type="ECO:0000256" key="2">
    <source>
        <dbReference type="HAMAP-Rule" id="MF_01477"/>
    </source>
</evidence>
<dbReference type="Gene3D" id="3.30.460.10">
    <property type="entry name" value="Beta Polymerase, domain 2"/>
    <property type="match status" value="1"/>
</dbReference>
<accession>A0ABV6YPZ4</accession>
<dbReference type="SUPFAM" id="SSF81301">
    <property type="entry name" value="Nucleotidyltransferase"/>
    <property type="match status" value="1"/>
</dbReference>
<dbReference type="InterPro" id="IPR004394">
    <property type="entry name" value="Iojap/RsfS/C7orf30"/>
</dbReference>
<organism evidence="3 4">
    <name type="scientific">Eiseniibacteriota bacterium</name>
    <dbReference type="NCBI Taxonomy" id="2212470"/>
    <lineage>
        <taxon>Bacteria</taxon>
        <taxon>Candidatus Eiseniibacteriota</taxon>
    </lineage>
</organism>
<reference evidence="3 4" key="1">
    <citation type="submission" date="2024-09" db="EMBL/GenBank/DDBJ databases">
        <authorList>
            <person name="D'Angelo T."/>
        </authorList>
    </citation>
    <scope>NUCLEOTIDE SEQUENCE [LARGE SCALE GENOMIC DNA]</scope>
    <source>
        <strain evidence="3">SAG AM-311-F02</strain>
    </source>
</reference>
<proteinExistence type="inferred from homology"/>
<name>A0ABV6YPZ4_UNCEI</name>
<dbReference type="PANTHER" id="PTHR21043:SF0">
    <property type="entry name" value="MITOCHONDRIAL ASSEMBLY OF RIBOSOMAL LARGE SUBUNIT PROTEIN 1"/>
    <property type="match status" value="1"/>
</dbReference>
<evidence type="ECO:0000313" key="3">
    <source>
        <dbReference type="EMBL" id="MFC1800140.1"/>
    </source>
</evidence>
<comment type="similarity">
    <text evidence="1 2">Belongs to the Iojap/RsfS family.</text>
</comment>